<reference evidence="4 5" key="1">
    <citation type="submission" date="2017-10" db="EMBL/GenBank/DDBJ databases">
        <title>Comparative genomics in systemic dimorphic fungi from Ajellomycetaceae.</title>
        <authorList>
            <person name="Munoz J.F."/>
            <person name="Mcewen J.G."/>
            <person name="Clay O.K."/>
            <person name="Cuomo C.A."/>
        </authorList>
    </citation>
    <scope>NUCLEOTIDE SEQUENCE [LARGE SCALE GENOMIC DNA]</scope>
    <source>
        <strain evidence="4 5">UAMH4076</strain>
    </source>
</reference>
<evidence type="ECO:0000259" key="2">
    <source>
        <dbReference type="Pfam" id="PF23394"/>
    </source>
</evidence>
<protein>
    <submittedName>
        <fullName evidence="4">Uncharacterized protein</fullName>
    </submittedName>
</protein>
<accession>A0A2B7ZTX3</accession>
<dbReference type="InterPro" id="IPR057559">
    <property type="entry name" value="SAM_6"/>
</dbReference>
<dbReference type="Pfam" id="PF23394">
    <property type="entry name" value="DUF7102"/>
    <property type="match status" value="1"/>
</dbReference>
<dbReference type="Pfam" id="PF23395">
    <property type="entry name" value="SAM_6"/>
    <property type="match status" value="1"/>
</dbReference>
<evidence type="ECO:0000256" key="1">
    <source>
        <dbReference type="SAM" id="MobiDB-lite"/>
    </source>
</evidence>
<dbReference type="AlphaFoldDB" id="A0A2B7ZTX3"/>
<evidence type="ECO:0000259" key="3">
    <source>
        <dbReference type="Pfam" id="PF23395"/>
    </source>
</evidence>
<dbReference type="InterPro" id="IPR055528">
    <property type="entry name" value="DUF7102"/>
</dbReference>
<sequence length="990" mass="110349">MSSPSEPSILEYARFHNIANNSISDPFLLIPPPFEDIDVSLCDISGCPSVDLEGIQREIQTGTREKLDASWASAPLLLSIVKSSIAERSTSDHYEESEYSPHSDQIRDLKLEAPVLRTDHDMDMRFFRRRISLDFMEMDVPLERLDDENDESLKFQRSFWSQPKRVWDMAQGERLSYMKEGLIFMQGIKSQIVEAGKRDIDDWLDEGIIICGKMKDIDPQTPILLPRDPTPVPFVPSSPCLEMEILPDPETPPMAEHQGIESIEDTLMPNCEQIVTNFLTATNDVESPELLLGGSNEVPQDSSTLTLSPAVKNGILNLKVETPITPPVSTKKRPAENDEDILNAMARTGVVPEIPSHDPMEIEQDDLVEEDLAEVVSAAKRKTADELNRERIRGINTMTRPKVPSLKSPIMVSPWPTVAGLSESELKGLYRSFISEIKREDLAGLRYAVGEYSKKDLKWPPFAMEVRRLDVEENIKPEDALGRFLLEICRLSSGSENEVESFTSVYHYDFRLSSLEDNEELTPRTVCEEIGPASLLQGQGHDHVAATNETKGVGLGYSQTDKQHTTIDNLAGSSRAPNVEMYPKSARATHVDSTLLSVFSPLKSLSNFMEVRGRRPTVSSWDICPYFSHPAPSDPSVLAHDNRHPKISAQTPERLTQPNARTTPVPLLVAPGTCQPQSVLTFVLSTSLLQTHRALVHNLESLSPACNLIFRDYSTLPNLYAAGTWSLQPQLGPPTQHYPKSPQSNEGQEADISLSPTAGILLTTTQEITQKYLPGHQPNGQGISEELNSPVRQRISNICLLYEKLYVLICNPIVTPNKNNLTVSHAEMGGRIMKAVDSLRTFCESFSHFSTITVVLVVNDPSHITNWLVSLANTHCTATPWPTSNTVHELNGGDSVLFPEDSSPSELFLRQAGLNTFAAQMVLLHLHENGDARNESYDSGNYPTQGVQNPQAALSRFVGMTPFERQRVFTPILGQRVLERMERRLAVEQR</sequence>
<evidence type="ECO:0000313" key="5">
    <source>
        <dbReference type="Proteomes" id="UP000226031"/>
    </source>
</evidence>
<organism evidence="4 5">
    <name type="scientific">[Emmonsia] crescens</name>
    <dbReference type="NCBI Taxonomy" id="73230"/>
    <lineage>
        <taxon>Eukaryota</taxon>
        <taxon>Fungi</taxon>
        <taxon>Dikarya</taxon>
        <taxon>Ascomycota</taxon>
        <taxon>Pezizomycotina</taxon>
        <taxon>Eurotiomycetes</taxon>
        <taxon>Eurotiomycetidae</taxon>
        <taxon>Onygenales</taxon>
        <taxon>Ajellomycetaceae</taxon>
        <taxon>Emergomyces</taxon>
    </lineage>
</organism>
<evidence type="ECO:0000313" key="4">
    <source>
        <dbReference type="EMBL" id="PGH36207.1"/>
    </source>
</evidence>
<feature type="domain" description="DUF7102" evidence="2">
    <location>
        <begin position="681"/>
        <end position="879"/>
    </location>
</feature>
<gene>
    <name evidence="4" type="ORF">GX50_00891</name>
</gene>
<proteinExistence type="predicted"/>
<feature type="region of interest" description="Disordered" evidence="1">
    <location>
        <begin position="731"/>
        <end position="750"/>
    </location>
</feature>
<name>A0A2B7ZTX3_9EURO</name>
<comment type="caution">
    <text evidence="4">The sequence shown here is derived from an EMBL/GenBank/DDBJ whole genome shotgun (WGS) entry which is preliminary data.</text>
</comment>
<dbReference type="VEuPathDB" id="FungiDB:EMCG_09620"/>
<dbReference type="Proteomes" id="UP000226031">
    <property type="component" value="Unassembled WGS sequence"/>
</dbReference>
<dbReference type="EMBL" id="PDND01000010">
    <property type="protein sequence ID" value="PGH36207.1"/>
    <property type="molecule type" value="Genomic_DNA"/>
</dbReference>
<feature type="domain" description="SAM-like" evidence="3">
    <location>
        <begin position="900"/>
        <end position="984"/>
    </location>
</feature>
<keyword evidence="5" id="KW-1185">Reference proteome</keyword>